<organism evidence="2 3">
    <name type="scientific">Phytophthora lilii</name>
    <dbReference type="NCBI Taxonomy" id="2077276"/>
    <lineage>
        <taxon>Eukaryota</taxon>
        <taxon>Sar</taxon>
        <taxon>Stramenopiles</taxon>
        <taxon>Oomycota</taxon>
        <taxon>Peronosporomycetes</taxon>
        <taxon>Peronosporales</taxon>
        <taxon>Peronosporaceae</taxon>
        <taxon>Phytophthora</taxon>
    </lineage>
</organism>
<dbReference type="InterPro" id="IPR023393">
    <property type="entry name" value="START-like_dom_sf"/>
</dbReference>
<keyword evidence="3" id="KW-1185">Reference proteome</keyword>
<dbReference type="PANTHER" id="PTHR13510:SF44">
    <property type="entry name" value="RABENOSYN-5"/>
    <property type="match status" value="1"/>
</dbReference>
<dbReference type="InterPro" id="IPR052727">
    <property type="entry name" value="Rab4/Rab5_effector"/>
</dbReference>
<feature type="region of interest" description="Disordered" evidence="1">
    <location>
        <begin position="157"/>
        <end position="184"/>
    </location>
</feature>
<protein>
    <submittedName>
        <fullName evidence="2">Unnamed protein product</fullName>
    </submittedName>
</protein>
<accession>A0A9W6TY73</accession>
<dbReference type="EMBL" id="BSXW01000412">
    <property type="protein sequence ID" value="GMF21573.1"/>
    <property type="molecule type" value="Genomic_DNA"/>
</dbReference>
<dbReference type="OrthoDB" id="90063at2759"/>
<name>A0A9W6TY73_9STRA</name>
<dbReference type="AlphaFoldDB" id="A0A9W6TY73"/>
<dbReference type="Proteomes" id="UP001165083">
    <property type="component" value="Unassembled WGS sequence"/>
</dbReference>
<evidence type="ECO:0000313" key="2">
    <source>
        <dbReference type="EMBL" id="GMF21573.1"/>
    </source>
</evidence>
<comment type="caution">
    <text evidence="2">The sequence shown here is derived from an EMBL/GenBank/DDBJ whole genome shotgun (WGS) entry which is preliminary data.</text>
</comment>
<evidence type="ECO:0000256" key="1">
    <source>
        <dbReference type="SAM" id="MobiDB-lite"/>
    </source>
</evidence>
<dbReference type="PANTHER" id="PTHR13510">
    <property type="entry name" value="FYVE-FINGER-CONTAINING RAB5 EFFECTOR PROTEIN RABENOSYN-5-RELATED"/>
    <property type="match status" value="1"/>
</dbReference>
<dbReference type="Gene3D" id="3.30.530.20">
    <property type="match status" value="1"/>
</dbReference>
<reference evidence="2" key="1">
    <citation type="submission" date="2023-04" db="EMBL/GenBank/DDBJ databases">
        <title>Phytophthora lilii NBRC 32176.</title>
        <authorList>
            <person name="Ichikawa N."/>
            <person name="Sato H."/>
            <person name="Tonouchi N."/>
        </authorList>
    </citation>
    <scope>NUCLEOTIDE SEQUENCE</scope>
    <source>
        <strain evidence="2">NBRC 32176</strain>
    </source>
</reference>
<sequence>MGKLPEQQVMELRLAGGWRWLSRAGDWREFTEKHCQRRLGVCDWSSVPLTCSELVQPETGLMVLLCQLDALHLTRLTQIGQDSVQVSTESATLRAEHRTAQRASQILVRRGESTSTRHFESDLALSELRVPLKRSEELIARLACYRRDDAEACGHLQVPAGSTDPRIGPGAPPGASDDIGHAQPRATPPAIPSLLLLGSVVGKLEDIMYGVVAPTDESLKIKSSCIRDGVVDSKVLEELVCPTVDDPFHHVSIQWRLYEDRDCVTLDTTGIMQTSWGERVGYNVSHSVGFPQLPAFTELGIARGNMSVCSLYRQKANNTVECYTRGFFDLSSGTHSHAILALQTIATQWLSFSRNMECAQMKKLAWRLRKSSGDSDIIQLAATRPKQKPADSACRPPSSVQLGSVSMAWKRALRLSLADAKVSHKRISLLQGCEMKRTSSALALVDLLPELTVSDADQDMLRELAGTLVTHNLEQSNMLLVTKNGYLNAAATQWKEMRRKDGLRIYRERPSSTRGSTSFTPSLLLLGTVDGTVEDVMYGVVAPTDAALKIKSTCVNDGMLDTKMLCELVEPSVEDPLCHVGIKWKLYNGRDYVSLDATGVLHSSTGERIGYNLSHSVAFLELPDFKKHGVLRGNMSVCSIYKQKTPTTVECYVRGFFEFPTKIEMLSNVALQALASQWLSFGRKVE</sequence>
<evidence type="ECO:0000313" key="3">
    <source>
        <dbReference type="Proteomes" id="UP001165083"/>
    </source>
</evidence>
<gene>
    <name evidence="2" type="ORF">Plil01_000853200</name>
</gene>
<proteinExistence type="predicted"/>